<protein>
    <submittedName>
        <fullName evidence="9">Carbohydrate ABC transporter permease</fullName>
    </submittedName>
</protein>
<organism evidence="9 10">
    <name type="scientific">Paenibacillus solisilvae</name>
    <dbReference type="NCBI Taxonomy" id="2486751"/>
    <lineage>
        <taxon>Bacteria</taxon>
        <taxon>Bacillati</taxon>
        <taxon>Bacillota</taxon>
        <taxon>Bacilli</taxon>
        <taxon>Bacillales</taxon>
        <taxon>Paenibacillaceae</taxon>
        <taxon>Paenibacillus</taxon>
    </lineage>
</organism>
<feature type="domain" description="ABC transmembrane type-1" evidence="8">
    <location>
        <begin position="78"/>
        <end position="287"/>
    </location>
</feature>
<feature type="transmembrane region" description="Helical" evidence="7">
    <location>
        <begin position="113"/>
        <end position="132"/>
    </location>
</feature>
<dbReference type="InterPro" id="IPR035906">
    <property type="entry name" value="MetI-like_sf"/>
</dbReference>
<evidence type="ECO:0000256" key="5">
    <source>
        <dbReference type="ARBA" id="ARBA00022989"/>
    </source>
</evidence>
<comment type="subcellular location">
    <subcellularLocation>
        <location evidence="1 7">Cell membrane</location>
        <topology evidence="1 7">Multi-pass membrane protein</topology>
    </subcellularLocation>
</comment>
<evidence type="ECO:0000256" key="6">
    <source>
        <dbReference type="ARBA" id="ARBA00023136"/>
    </source>
</evidence>
<comment type="caution">
    <text evidence="9">The sequence shown here is derived from an EMBL/GenBank/DDBJ whole genome shotgun (WGS) entry which is preliminary data.</text>
</comment>
<evidence type="ECO:0000313" key="9">
    <source>
        <dbReference type="EMBL" id="MFC5647897.1"/>
    </source>
</evidence>
<keyword evidence="4 7" id="KW-0812">Transmembrane</keyword>
<dbReference type="CDD" id="cd06261">
    <property type="entry name" value="TM_PBP2"/>
    <property type="match status" value="1"/>
</dbReference>
<evidence type="ECO:0000259" key="8">
    <source>
        <dbReference type="PROSITE" id="PS50928"/>
    </source>
</evidence>
<evidence type="ECO:0000256" key="7">
    <source>
        <dbReference type="RuleBase" id="RU363032"/>
    </source>
</evidence>
<feature type="transmembrane region" description="Helical" evidence="7">
    <location>
        <begin position="186"/>
        <end position="208"/>
    </location>
</feature>
<evidence type="ECO:0000256" key="3">
    <source>
        <dbReference type="ARBA" id="ARBA00022475"/>
    </source>
</evidence>
<evidence type="ECO:0000313" key="10">
    <source>
        <dbReference type="Proteomes" id="UP001596047"/>
    </source>
</evidence>
<reference evidence="10" key="1">
    <citation type="journal article" date="2019" name="Int. J. Syst. Evol. Microbiol.">
        <title>The Global Catalogue of Microorganisms (GCM) 10K type strain sequencing project: providing services to taxonomists for standard genome sequencing and annotation.</title>
        <authorList>
            <consortium name="The Broad Institute Genomics Platform"/>
            <consortium name="The Broad Institute Genome Sequencing Center for Infectious Disease"/>
            <person name="Wu L."/>
            <person name="Ma J."/>
        </authorList>
    </citation>
    <scope>NUCLEOTIDE SEQUENCE [LARGE SCALE GENOMIC DNA]</scope>
    <source>
        <strain evidence="10">CGMCC 1.3240</strain>
    </source>
</reference>
<name>A0ABW0VSI2_9BACL</name>
<keyword evidence="3" id="KW-1003">Cell membrane</keyword>
<proteinExistence type="inferred from homology"/>
<feature type="transmembrane region" description="Helical" evidence="7">
    <location>
        <begin position="144"/>
        <end position="165"/>
    </location>
</feature>
<keyword evidence="5 7" id="KW-1133">Transmembrane helix</keyword>
<gene>
    <name evidence="9" type="ORF">ACFPYJ_01950</name>
</gene>
<feature type="transmembrane region" description="Helical" evidence="7">
    <location>
        <begin position="20"/>
        <end position="42"/>
    </location>
</feature>
<accession>A0ABW0VSI2</accession>
<dbReference type="Pfam" id="PF00528">
    <property type="entry name" value="BPD_transp_1"/>
    <property type="match status" value="1"/>
</dbReference>
<dbReference type="Gene3D" id="1.10.3720.10">
    <property type="entry name" value="MetI-like"/>
    <property type="match status" value="1"/>
</dbReference>
<dbReference type="RefSeq" id="WP_379186362.1">
    <property type="nucleotide sequence ID" value="NZ_JBHSOW010000008.1"/>
</dbReference>
<dbReference type="InterPro" id="IPR000515">
    <property type="entry name" value="MetI-like"/>
</dbReference>
<keyword evidence="2 7" id="KW-0813">Transport</keyword>
<keyword evidence="6 7" id="KW-0472">Membrane</keyword>
<evidence type="ECO:0000256" key="1">
    <source>
        <dbReference type="ARBA" id="ARBA00004651"/>
    </source>
</evidence>
<dbReference type="SUPFAM" id="SSF161098">
    <property type="entry name" value="MetI-like"/>
    <property type="match status" value="1"/>
</dbReference>
<feature type="transmembrane region" description="Helical" evidence="7">
    <location>
        <begin position="82"/>
        <end position="101"/>
    </location>
</feature>
<feature type="transmembrane region" description="Helical" evidence="7">
    <location>
        <begin position="267"/>
        <end position="287"/>
    </location>
</feature>
<dbReference type="PANTHER" id="PTHR43744:SF9">
    <property type="entry name" value="POLYGALACTURONAN_RHAMNOGALACTURONAN TRANSPORT SYSTEM PERMEASE PROTEIN YTCP"/>
    <property type="match status" value="1"/>
</dbReference>
<comment type="similarity">
    <text evidence="7">Belongs to the binding-protein-dependent transport system permease family.</text>
</comment>
<keyword evidence="10" id="KW-1185">Reference proteome</keyword>
<evidence type="ECO:0000256" key="4">
    <source>
        <dbReference type="ARBA" id="ARBA00022692"/>
    </source>
</evidence>
<dbReference type="PANTHER" id="PTHR43744">
    <property type="entry name" value="ABC TRANSPORTER PERMEASE PROTEIN MG189-RELATED-RELATED"/>
    <property type="match status" value="1"/>
</dbReference>
<dbReference type="Proteomes" id="UP001596047">
    <property type="component" value="Unassembled WGS sequence"/>
</dbReference>
<dbReference type="EMBL" id="JBHSOW010000008">
    <property type="protein sequence ID" value="MFC5647897.1"/>
    <property type="molecule type" value="Genomic_DNA"/>
</dbReference>
<dbReference type="PROSITE" id="PS50928">
    <property type="entry name" value="ABC_TM1"/>
    <property type="match status" value="1"/>
</dbReference>
<evidence type="ECO:0000256" key="2">
    <source>
        <dbReference type="ARBA" id="ARBA00022448"/>
    </source>
</evidence>
<sequence length="302" mass="34318">MGNEFYKLSASEKTFKIINYVLIIALCLSIILPFLNIIALAFNPGKDAEKGGIFFWPRTWSLDNFNHAFQTASIGTAFSVSLFRTFVGTIASVFLTAMAAYALKSKTLPGGKFFMMMIFFTMLFGGGIIPYYMLLKSLHLTDNIWVYVIPSLYSAWNLIIFRTFFQQLHPSLEESARIDGYNDFMIFMRIIMPLSRPVIAVISLFSAVSHWNDWFTGAFFIRKESLRPLSTLLQEMLMSAEAMRDTLNQSAGVKYEMLQKIQVTSNSLKMATIVIVVTPIILIYPFVQKYFAKGVMIGSMKE</sequence>